<dbReference type="AlphaFoldDB" id="A0A1I8HVG2"/>
<feature type="compositionally biased region" description="Low complexity" evidence="1">
    <location>
        <begin position="16"/>
        <end position="40"/>
    </location>
</feature>
<name>A0A1I8HVG2_9PLAT</name>
<evidence type="ECO:0000313" key="4">
    <source>
        <dbReference type="WBParaSite" id="maker-uti_cns_0008063-snap-gene-0.7-mRNA-1"/>
    </source>
</evidence>
<feature type="region of interest" description="Disordered" evidence="1">
    <location>
        <begin position="207"/>
        <end position="228"/>
    </location>
</feature>
<keyword evidence="3" id="KW-1185">Reference proteome</keyword>
<feature type="region of interest" description="Disordered" evidence="1">
    <location>
        <begin position="1"/>
        <end position="73"/>
    </location>
</feature>
<evidence type="ECO:0000259" key="2">
    <source>
        <dbReference type="Pfam" id="PF12130"/>
    </source>
</evidence>
<dbReference type="InterPro" id="IPR022735">
    <property type="entry name" value="bMERB_dom"/>
</dbReference>
<proteinExistence type="predicted"/>
<dbReference type="WBParaSite" id="maker-uti_cns_0008063-snap-gene-0.7-mRNA-1">
    <property type="protein sequence ID" value="maker-uti_cns_0008063-snap-gene-0.7-mRNA-1"/>
    <property type="gene ID" value="maker-uti_cns_0008063-snap-gene-0.7"/>
</dbReference>
<protein>
    <submittedName>
        <fullName evidence="4">BMERB domain-containing protein</fullName>
    </submittedName>
</protein>
<feature type="compositionally biased region" description="Basic and acidic residues" evidence="1">
    <location>
        <begin position="56"/>
        <end position="68"/>
    </location>
</feature>
<accession>A0A1I8HVG2</accession>
<reference evidence="4" key="1">
    <citation type="submission" date="2016-11" db="UniProtKB">
        <authorList>
            <consortium name="WormBaseParasite"/>
        </authorList>
    </citation>
    <scope>IDENTIFICATION</scope>
</reference>
<feature type="domain" description="BMERB" evidence="2">
    <location>
        <begin position="98"/>
        <end position="191"/>
    </location>
</feature>
<sequence>DTPTPDAVPASRRHQPQQQQQQQQPTRPSSVYSRYSLSDSLRQEIDSLLPDSVPGSEKRDEAGKELRGKISRAQARTAEVEAERSELASAAASGQAIDNKRLVALVEEKDALLRLEFELACELKELELLELEEKLLDCFRRLMSLPQSERTDHHDALERGIVRMRLDVTCERDRLVAELEDLRLREADADAAKADILRRKGVLPEPGDQAGATADLIRQGASRESQLI</sequence>
<dbReference type="Pfam" id="PF12130">
    <property type="entry name" value="bMERB_dom"/>
    <property type="match status" value="1"/>
</dbReference>
<organism evidence="3 4">
    <name type="scientific">Macrostomum lignano</name>
    <dbReference type="NCBI Taxonomy" id="282301"/>
    <lineage>
        <taxon>Eukaryota</taxon>
        <taxon>Metazoa</taxon>
        <taxon>Spiralia</taxon>
        <taxon>Lophotrochozoa</taxon>
        <taxon>Platyhelminthes</taxon>
        <taxon>Rhabditophora</taxon>
        <taxon>Macrostomorpha</taxon>
        <taxon>Macrostomida</taxon>
        <taxon>Macrostomidae</taxon>
        <taxon>Macrostomum</taxon>
    </lineage>
</organism>
<evidence type="ECO:0000256" key="1">
    <source>
        <dbReference type="SAM" id="MobiDB-lite"/>
    </source>
</evidence>
<evidence type="ECO:0000313" key="3">
    <source>
        <dbReference type="Proteomes" id="UP000095280"/>
    </source>
</evidence>
<dbReference type="Proteomes" id="UP000095280">
    <property type="component" value="Unplaced"/>
</dbReference>